<organism evidence="2 3">
    <name type="scientific">Eumeta variegata</name>
    <name type="common">Bagworm moth</name>
    <name type="synonym">Eumeta japonica</name>
    <dbReference type="NCBI Taxonomy" id="151549"/>
    <lineage>
        <taxon>Eukaryota</taxon>
        <taxon>Metazoa</taxon>
        <taxon>Ecdysozoa</taxon>
        <taxon>Arthropoda</taxon>
        <taxon>Hexapoda</taxon>
        <taxon>Insecta</taxon>
        <taxon>Pterygota</taxon>
        <taxon>Neoptera</taxon>
        <taxon>Endopterygota</taxon>
        <taxon>Lepidoptera</taxon>
        <taxon>Glossata</taxon>
        <taxon>Ditrysia</taxon>
        <taxon>Tineoidea</taxon>
        <taxon>Psychidae</taxon>
        <taxon>Oiketicinae</taxon>
        <taxon>Eumeta</taxon>
    </lineage>
</organism>
<name>A0A4C1SZK6_EUMVA</name>
<dbReference type="AlphaFoldDB" id="A0A4C1SZK6"/>
<feature type="compositionally biased region" description="Polar residues" evidence="1">
    <location>
        <begin position="123"/>
        <end position="137"/>
    </location>
</feature>
<keyword evidence="3" id="KW-1185">Reference proteome</keyword>
<dbReference type="Proteomes" id="UP000299102">
    <property type="component" value="Unassembled WGS sequence"/>
</dbReference>
<feature type="region of interest" description="Disordered" evidence="1">
    <location>
        <begin position="118"/>
        <end position="141"/>
    </location>
</feature>
<dbReference type="OrthoDB" id="6162705at2759"/>
<accession>A0A4C1SZK6</accession>
<evidence type="ECO:0000256" key="1">
    <source>
        <dbReference type="SAM" id="MobiDB-lite"/>
    </source>
</evidence>
<gene>
    <name evidence="2" type="ORF">EVAR_2756_1</name>
</gene>
<proteinExistence type="predicted"/>
<dbReference type="EMBL" id="BGZK01000027">
    <property type="protein sequence ID" value="GBP07629.1"/>
    <property type="molecule type" value="Genomic_DNA"/>
</dbReference>
<evidence type="ECO:0000313" key="2">
    <source>
        <dbReference type="EMBL" id="GBP07629.1"/>
    </source>
</evidence>
<comment type="caution">
    <text evidence="2">The sequence shown here is derived from an EMBL/GenBank/DDBJ whole genome shotgun (WGS) entry which is preliminary data.</text>
</comment>
<evidence type="ECO:0000313" key="3">
    <source>
        <dbReference type="Proteomes" id="UP000299102"/>
    </source>
</evidence>
<protein>
    <submittedName>
        <fullName evidence="2">Uncharacterized protein</fullName>
    </submittedName>
</protein>
<feature type="region of interest" description="Disordered" evidence="1">
    <location>
        <begin position="44"/>
        <end position="72"/>
    </location>
</feature>
<sequence>MSTLDSQDDDSKFYNIIEFIENLPRRSRVENEGILMAISAHGLQNNSQSNTDSESNLNSLQVNPSPSTSPLVFEDNAVEDVRAEKNCFWDNLNDASLFPDSIMRNEHEEKNLVSISKMDSGITPDSSPETSKILSNDQQEEDSIDMSKYYKEYGSMSMYSEGVCSDQCDFMDAAVSFAIQNKGLTSYGTDYG</sequence>
<feature type="compositionally biased region" description="Polar residues" evidence="1">
    <location>
        <begin position="44"/>
        <end position="70"/>
    </location>
</feature>
<reference evidence="2 3" key="1">
    <citation type="journal article" date="2019" name="Commun. Biol.">
        <title>The bagworm genome reveals a unique fibroin gene that provides high tensile strength.</title>
        <authorList>
            <person name="Kono N."/>
            <person name="Nakamura H."/>
            <person name="Ohtoshi R."/>
            <person name="Tomita M."/>
            <person name="Numata K."/>
            <person name="Arakawa K."/>
        </authorList>
    </citation>
    <scope>NUCLEOTIDE SEQUENCE [LARGE SCALE GENOMIC DNA]</scope>
</reference>